<dbReference type="PANTHER" id="PTHR33052">
    <property type="entry name" value="DUF4228 DOMAIN PROTEIN-RELATED"/>
    <property type="match status" value="1"/>
</dbReference>
<dbReference type="AlphaFoldDB" id="A0A8T3BRG5"/>
<keyword evidence="2" id="KW-1185">Reference proteome</keyword>
<sequence length="148" mass="16658">MGNSLRCCLTCILPCGTLDVVRIVHLSGHVEEYYSRQVIASDVLAANPGHILSKPSSDCVDVRQNIIMSPESKLKRGSIDFLIPLPEKKKKKMKKKKKKKMISRRRNEDYDAYLTEILSEKKVGGRRHHGGGGRGAVWRPNLECISED</sequence>
<accession>A0A8T3BRG5</accession>
<reference evidence="1" key="1">
    <citation type="journal article" date="2022" name="Front. Genet.">
        <title>Chromosome-Scale Assembly of the Dendrobium nobile Genome Provides Insights Into the Molecular Mechanism of the Biosynthesis of the Medicinal Active Ingredient of Dendrobium.</title>
        <authorList>
            <person name="Xu Q."/>
            <person name="Niu S.-C."/>
            <person name="Li K.-L."/>
            <person name="Zheng P.-J."/>
            <person name="Zhang X.-J."/>
            <person name="Jia Y."/>
            <person name="Liu Y."/>
            <person name="Niu Y.-X."/>
            <person name="Yu L.-H."/>
            <person name="Chen D.-F."/>
            <person name="Zhang G.-Q."/>
        </authorList>
    </citation>
    <scope>NUCLEOTIDE SEQUENCE</scope>
    <source>
        <tissue evidence="1">Leaf</tissue>
    </source>
</reference>
<protein>
    <submittedName>
        <fullName evidence="1">Uncharacterized protein</fullName>
    </submittedName>
</protein>
<evidence type="ECO:0000313" key="1">
    <source>
        <dbReference type="EMBL" id="KAI0519815.1"/>
    </source>
</evidence>
<dbReference type="Proteomes" id="UP000829196">
    <property type="component" value="Unassembled WGS sequence"/>
</dbReference>
<proteinExistence type="predicted"/>
<comment type="caution">
    <text evidence="1">The sequence shown here is derived from an EMBL/GenBank/DDBJ whole genome shotgun (WGS) entry which is preliminary data.</text>
</comment>
<dbReference type="OrthoDB" id="1856818at2759"/>
<dbReference type="EMBL" id="JAGYWB010000006">
    <property type="protein sequence ID" value="KAI0519815.1"/>
    <property type="molecule type" value="Genomic_DNA"/>
</dbReference>
<organism evidence="1 2">
    <name type="scientific">Dendrobium nobile</name>
    <name type="common">Orchid</name>
    <dbReference type="NCBI Taxonomy" id="94219"/>
    <lineage>
        <taxon>Eukaryota</taxon>
        <taxon>Viridiplantae</taxon>
        <taxon>Streptophyta</taxon>
        <taxon>Embryophyta</taxon>
        <taxon>Tracheophyta</taxon>
        <taxon>Spermatophyta</taxon>
        <taxon>Magnoliopsida</taxon>
        <taxon>Liliopsida</taxon>
        <taxon>Asparagales</taxon>
        <taxon>Orchidaceae</taxon>
        <taxon>Epidendroideae</taxon>
        <taxon>Malaxideae</taxon>
        <taxon>Dendrobiinae</taxon>
        <taxon>Dendrobium</taxon>
    </lineage>
</organism>
<gene>
    <name evidence="1" type="ORF">KFK09_007276</name>
</gene>
<name>A0A8T3BRG5_DENNO</name>
<dbReference type="InterPro" id="IPR025322">
    <property type="entry name" value="PADRE_dom"/>
</dbReference>
<dbReference type="Pfam" id="PF14009">
    <property type="entry name" value="PADRE"/>
    <property type="match status" value="1"/>
</dbReference>
<evidence type="ECO:0000313" key="2">
    <source>
        <dbReference type="Proteomes" id="UP000829196"/>
    </source>
</evidence>